<comment type="caution">
    <text evidence="9">The sequence shown here is derived from an EMBL/GenBank/DDBJ whole genome shotgun (WGS) entry which is preliminary data.</text>
</comment>
<reference evidence="9" key="1">
    <citation type="submission" date="2020-10" db="EMBL/GenBank/DDBJ databases">
        <authorList>
            <person name="Gilroy R."/>
        </authorList>
    </citation>
    <scope>NUCLEOTIDE SEQUENCE</scope>
    <source>
        <strain evidence="9">ChiW25-3613</strain>
    </source>
</reference>
<keyword evidence="6" id="KW-0406">Ion transport</keyword>
<evidence type="ECO:0000256" key="4">
    <source>
        <dbReference type="ARBA" id="ARBA00022692"/>
    </source>
</evidence>
<feature type="transmembrane region" description="Helical" evidence="8">
    <location>
        <begin position="348"/>
        <end position="369"/>
    </location>
</feature>
<keyword evidence="5 8" id="KW-1133">Transmembrane helix</keyword>
<gene>
    <name evidence="9" type="ORF">IAB90_00890</name>
</gene>
<evidence type="ECO:0000256" key="2">
    <source>
        <dbReference type="ARBA" id="ARBA00022448"/>
    </source>
</evidence>
<dbReference type="Proteomes" id="UP000824179">
    <property type="component" value="Unassembled WGS sequence"/>
</dbReference>
<accession>A0A9D1AFE2</accession>
<dbReference type="GO" id="GO:0008324">
    <property type="term" value="F:monoatomic cation transmembrane transporter activity"/>
    <property type="evidence" value="ECO:0007669"/>
    <property type="project" value="InterPro"/>
</dbReference>
<proteinExistence type="predicted"/>
<dbReference type="PANTHER" id="PTHR32024">
    <property type="entry name" value="TRK SYSTEM POTASSIUM UPTAKE PROTEIN TRKG-RELATED"/>
    <property type="match status" value="1"/>
</dbReference>
<dbReference type="PANTHER" id="PTHR32024:SF1">
    <property type="entry name" value="KTR SYSTEM POTASSIUM UPTAKE PROTEIN B"/>
    <property type="match status" value="1"/>
</dbReference>
<feature type="transmembrane region" description="Helical" evidence="8">
    <location>
        <begin position="42"/>
        <end position="67"/>
    </location>
</feature>
<evidence type="ECO:0000256" key="3">
    <source>
        <dbReference type="ARBA" id="ARBA00022475"/>
    </source>
</evidence>
<dbReference type="GO" id="GO:0030001">
    <property type="term" value="P:metal ion transport"/>
    <property type="evidence" value="ECO:0007669"/>
    <property type="project" value="UniProtKB-ARBA"/>
</dbReference>
<feature type="transmembrane region" description="Helical" evidence="8">
    <location>
        <begin position="192"/>
        <end position="212"/>
    </location>
</feature>
<protein>
    <submittedName>
        <fullName evidence="9">Trk family potassium uptake protein</fullName>
    </submittedName>
</protein>
<reference evidence="9" key="2">
    <citation type="journal article" date="2021" name="PeerJ">
        <title>Extensive microbial diversity within the chicken gut microbiome revealed by metagenomics and culture.</title>
        <authorList>
            <person name="Gilroy R."/>
            <person name="Ravi A."/>
            <person name="Getino M."/>
            <person name="Pursley I."/>
            <person name="Horton D.L."/>
            <person name="Alikhan N.F."/>
            <person name="Baker D."/>
            <person name="Gharbi K."/>
            <person name="Hall N."/>
            <person name="Watson M."/>
            <person name="Adriaenssens E.M."/>
            <person name="Foster-Nyarko E."/>
            <person name="Jarju S."/>
            <person name="Secka A."/>
            <person name="Antonio M."/>
            <person name="Oren A."/>
            <person name="Chaudhuri R.R."/>
            <person name="La Ragione R."/>
            <person name="Hildebrand F."/>
            <person name="Pallen M.J."/>
        </authorList>
    </citation>
    <scope>NUCLEOTIDE SEQUENCE</scope>
    <source>
        <strain evidence="9">ChiW25-3613</strain>
    </source>
</reference>
<dbReference type="InterPro" id="IPR003445">
    <property type="entry name" value="Cat_transpt"/>
</dbReference>
<feature type="transmembrane region" description="Helical" evidence="8">
    <location>
        <begin position="12"/>
        <end position="35"/>
    </location>
</feature>
<dbReference type="GO" id="GO:0005886">
    <property type="term" value="C:plasma membrane"/>
    <property type="evidence" value="ECO:0007669"/>
    <property type="project" value="UniProtKB-SubCell"/>
</dbReference>
<keyword evidence="2" id="KW-0813">Transport</keyword>
<evidence type="ECO:0000256" key="1">
    <source>
        <dbReference type="ARBA" id="ARBA00004651"/>
    </source>
</evidence>
<organism evidence="9 10">
    <name type="scientific">Candidatus Coproplasma stercoripullorum</name>
    <dbReference type="NCBI Taxonomy" id="2840751"/>
    <lineage>
        <taxon>Bacteria</taxon>
        <taxon>Bacillati</taxon>
        <taxon>Bacillota</taxon>
        <taxon>Clostridia</taxon>
        <taxon>Eubacteriales</taxon>
        <taxon>Candidatus Coproplasma</taxon>
    </lineage>
</organism>
<name>A0A9D1AFE2_9FIRM</name>
<sequence>MRVRRLKFRPIGIVVASFVLVIFVGAGLLCLPFAVKSGEPDFLIALFSATSATCVTGHTVVDIFSYFTSFGQAVMLILIQIGGLGFITIISLFMLYMKKDVTLSDRKLALQSAGGLKMMGLKELLKYIFIGTFSLEFLGAVLLAISFVHDYGWGDGIWQAVFTSVSSFCNAGFSLTGQGGDLSLAGYNSDPLFLITVMALITIGGLGFYVWYDVIKNRFRPSRYSLHTKVVLISTGSILLIAWALFMAFEWNNPGTIGEMNAVDKVINSLFFAVTPRTAGHYTVDMNYFSDGSYLLTNLLMFVGGSPGSTAGGVKTTTFVVLVLTMITACRRERQVRVFKRGIEQDDAINAVTVTMLYVFAIAISVFIICGVDGGTPYESDYGSWATVINGVEVPNVVNFKNVLFEVISAISATGLTMGITAELSALSQVILILLMFFGRVGGYTLVLVFSETRRPPAITRMPEHIMIG</sequence>
<dbReference type="EMBL" id="DVHB01000018">
    <property type="protein sequence ID" value="HIR38918.1"/>
    <property type="molecule type" value="Genomic_DNA"/>
</dbReference>
<keyword evidence="3" id="KW-1003">Cell membrane</keyword>
<feature type="transmembrane region" description="Helical" evidence="8">
    <location>
        <begin position="73"/>
        <end position="97"/>
    </location>
</feature>
<dbReference type="Pfam" id="PF02386">
    <property type="entry name" value="TrkH"/>
    <property type="match status" value="1"/>
</dbReference>
<feature type="transmembrane region" description="Helical" evidence="8">
    <location>
        <begin position="224"/>
        <end position="246"/>
    </location>
</feature>
<evidence type="ECO:0000313" key="9">
    <source>
        <dbReference type="EMBL" id="HIR38918.1"/>
    </source>
</evidence>
<evidence type="ECO:0000313" key="10">
    <source>
        <dbReference type="Proteomes" id="UP000824179"/>
    </source>
</evidence>
<comment type="subcellular location">
    <subcellularLocation>
        <location evidence="1">Cell membrane</location>
        <topology evidence="1">Multi-pass membrane protein</topology>
    </subcellularLocation>
</comment>
<evidence type="ECO:0000256" key="5">
    <source>
        <dbReference type="ARBA" id="ARBA00022989"/>
    </source>
</evidence>
<keyword evidence="4 8" id="KW-0812">Transmembrane</keyword>
<feature type="transmembrane region" description="Helical" evidence="8">
    <location>
        <begin position="127"/>
        <end position="148"/>
    </location>
</feature>
<keyword evidence="7 8" id="KW-0472">Membrane</keyword>
<evidence type="ECO:0000256" key="7">
    <source>
        <dbReference type="ARBA" id="ARBA00023136"/>
    </source>
</evidence>
<feature type="transmembrane region" description="Helical" evidence="8">
    <location>
        <begin position="426"/>
        <end position="451"/>
    </location>
</feature>
<dbReference type="AlphaFoldDB" id="A0A9D1AFE2"/>
<feature type="transmembrane region" description="Helical" evidence="8">
    <location>
        <begin position="299"/>
        <end position="327"/>
    </location>
</feature>
<evidence type="ECO:0000256" key="8">
    <source>
        <dbReference type="SAM" id="Phobius"/>
    </source>
</evidence>
<evidence type="ECO:0000256" key="6">
    <source>
        <dbReference type="ARBA" id="ARBA00023065"/>
    </source>
</evidence>